<dbReference type="Pfam" id="PF13191">
    <property type="entry name" value="AAA_16"/>
    <property type="match status" value="1"/>
</dbReference>
<dbReference type="InterPro" id="IPR041664">
    <property type="entry name" value="AAA_16"/>
</dbReference>
<dbReference type="InterPro" id="IPR036388">
    <property type="entry name" value="WH-like_DNA-bd_sf"/>
</dbReference>
<dbReference type="GO" id="GO:0006355">
    <property type="term" value="P:regulation of DNA-templated transcription"/>
    <property type="evidence" value="ECO:0007669"/>
    <property type="project" value="InterPro"/>
</dbReference>
<dbReference type="GO" id="GO:0004016">
    <property type="term" value="F:adenylate cyclase activity"/>
    <property type="evidence" value="ECO:0007669"/>
    <property type="project" value="TreeGrafter"/>
</dbReference>
<evidence type="ECO:0000256" key="1">
    <source>
        <dbReference type="ARBA" id="ARBA00022741"/>
    </source>
</evidence>
<proteinExistence type="predicted"/>
<evidence type="ECO:0000256" key="2">
    <source>
        <dbReference type="ARBA" id="ARBA00022840"/>
    </source>
</evidence>
<comment type="caution">
    <text evidence="4">The sequence shown here is derived from an EMBL/GenBank/DDBJ whole genome shotgun (WGS) entry which is preliminary data.</text>
</comment>
<dbReference type="SUPFAM" id="SSF52540">
    <property type="entry name" value="P-loop containing nucleoside triphosphate hydrolases"/>
    <property type="match status" value="1"/>
</dbReference>
<organism evidence="4 5">
    <name type="scientific">Actinoallomurus bryophytorum</name>
    <dbReference type="NCBI Taxonomy" id="1490222"/>
    <lineage>
        <taxon>Bacteria</taxon>
        <taxon>Bacillati</taxon>
        <taxon>Actinomycetota</taxon>
        <taxon>Actinomycetes</taxon>
        <taxon>Streptosporangiales</taxon>
        <taxon>Thermomonosporaceae</taxon>
        <taxon>Actinoallomurus</taxon>
    </lineage>
</organism>
<dbReference type="OrthoDB" id="8482304at2"/>
<dbReference type="SMART" id="SM00421">
    <property type="entry name" value="HTH_LUXR"/>
    <property type="match status" value="1"/>
</dbReference>
<sequence length="952" mass="102463">MGGVASPRVGGAGLKELSWPGYRGRAGEWRLVTRLLRAAEAGRGGVLLIEGPSGMGKSRLLAEAIDAAAEHGFMIARGRADELRRLDPLAPLMSALGESARMWGLPAGVTPSNVSDLRMWLVDQLRTRLEERLVRGAMLVTLDDLQWADPLTLLALRSLVPDLASYPVVWMLARTSDDNADLNRLYDVLQQEGGSRVVLEPLGNDAISELAEDVLGGVPETGLLAQAAVAGGNPFLLVELLGGLRDEAAVELADGHARLVSERLPRLPRRVQVFARSSLDRLSPQARRLLQAAAVLGHSFSVDDLAELLEEPAGQLLTALEEALATQIVVSSDDKLAFRHHMLWQAVTDSLSPPVRRWLHLQAGEVLLKHGGSAVHAAAHFMVHARPGDERVLAGLDRAAREVLPSSPRTAADLAMRALDLTDVSDPARFDRTVTAVDALTATGQLSESAELARAGLGHAPPGQAPHLRHQLALNLLFNGRPEEALVEVESMLDQPDLSDDLRDAAQLTWFVVLIVRQDIWRGRERAEAILAARDHRGASALAGAHVLLRNVAWAEGRVADGLAHIREAARIAAGGSLGAHSVAPRLSLAICLVNVRQFKESEDVLQAVDEEIGAMGHTVQAAGAAFVRAYLRLVTGRLNDAAAEAKAGLEIADELGTHSFILIGVIVLAVVSLLRGDLPAAVHYIERYHVHATQGMAFPPAWVAWGTAVVAEAQGGPKEAMRVLRANCPDIRMWRWHLVVESNLAAWATRTALAAGDRPQARTIVSTIERLAHDNPDFPMLTRAAAHARGILHKDAAALGQAMAGFRDPWARASAAEDLGVLLAGTSGEPDHEAAIHGLDQALEGYEQMGALRDAARVRARLRRFGVRRRHWAQSSRPEAGWDSLTDTERSVATLVAQGLTNKQAGAQMFLSPHTVKYHLRQVFRKLDIGSRVELASIVAERASADGDARG</sequence>
<dbReference type="Gene3D" id="1.25.40.10">
    <property type="entry name" value="Tetratricopeptide repeat domain"/>
    <property type="match status" value="1"/>
</dbReference>
<keyword evidence="1" id="KW-0547">Nucleotide-binding</keyword>
<dbReference type="EMBL" id="VFOZ01000001">
    <property type="protein sequence ID" value="TQM00782.1"/>
    <property type="molecule type" value="Genomic_DNA"/>
</dbReference>
<dbReference type="SUPFAM" id="SSF46894">
    <property type="entry name" value="C-terminal effector domain of the bipartite response regulators"/>
    <property type="match status" value="1"/>
</dbReference>
<dbReference type="InterPro" id="IPR011990">
    <property type="entry name" value="TPR-like_helical_dom_sf"/>
</dbReference>
<dbReference type="PROSITE" id="PS50043">
    <property type="entry name" value="HTH_LUXR_2"/>
    <property type="match status" value="1"/>
</dbReference>
<dbReference type="PANTHER" id="PTHR16305:SF35">
    <property type="entry name" value="TRANSCRIPTIONAL ACTIVATOR DOMAIN"/>
    <property type="match status" value="1"/>
</dbReference>
<accession>A0A543CUJ2</accession>
<gene>
    <name evidence="4" type="ORF">FB559_6505</name>
</gene>
<dbReference type="GO" id="GO:0003677">
    <property type="term" value="F:DNA binding"/>
    <property type="evidence" value="ECO:0007669"/>
    <property type="project" value="InterPro"/>
</dbReference>
<feature type="domain" description="HTH luxR-type" evidence="3">
    <location>
        <begin position="879"/>
        <end position="944"/>
    </location>
</feature>
<dbReference type="InterPro" id="IPR027417">
    <property type="entry name" value="P-loop_NTPase"/>
</dbReference>
<dbReference type="PANTHER" id="PTHR16305">
    <property type="entry name" value="TESTICULAR SOLUBLE ADENYLYL CYCLASE"/>
    <property type="match status" value="1"/>
</dbReference>
<dbReference type="AlphaFoldDB" id="A0A543CUJ2"/>
<keyword evidence="2" id="KW-0067">ATP-binding</keyword>
<reference evidence="4 5" key="1">
    <citation type="submission" date="2019-06" db="EMBL/GenBank/DDBJ databases">
        <title>Sequencing the genomes of 1000 actinobacteria strains.</title>
        <authorList>
            <person name="Klenk H.-P."/>
        </authorList>
    </citation>
    <scope>NUCLEOTIDE SEQUENCE [LARGE SCALE GENOMIC DNA]</scope>
    <source>
        <strain evidence="4 5">DSM 102200</strain>
    </source>
</reference>
<dbReference type="InterPro" id="IPR016032">
    <property type="entry name" value="Sig_transdc_resp-reg_C-effctor"/>
</dbReference>
<dbReference type="PRINTS" id="PR00038">
    <property type="entry name" value="HTHLUXR"/>
</dbReference>
<dbReference type="CDD" id="cd06170">
    <property type="entry name" value="LuxR_C_like"/>
    <property type="match status" value="1"/>
</dbReference>
<protein>
    <submittedName>
        <fullName evidence="4">AAA ATPase-like protein</fullName>
    </submittedName>
</protein>
<keyword evidence="5" id="KW-1185">Reference proteome</keyword>
<evidence type="ECO:0000259" key="3">
    <source>
        <dbReference type="PROSITE" id="PS50043"/>
    </source>
</evidence>
<dbReference type="Proteomes" id="UP000316096">
    <property type="component" value="Unassembled WGS sequence"/>
</dbReference>
<dbReference type="InterPro" id="IPR000792">
    <property type="entry name" value="Tscrpt_reg_LuxR_C"/>
</dbReference>
<dbReference type="Gene3D" id="1.10.10.10">
    <property type="entry name" value="Winged helix-like DNA-binding domain superfamily/Winged helix DNA-binding domain"/>
    <property type="match status" value="1"/>
</dbReference>
<evidence type="ECO:0000313" key="5">
    <source>
        <dbReference type="Proteomes" id="UP000316096"/>
    </source>
</evidence>
<dbReference type="Pfam" id="PF00196">
    <property type="entry name" value="GerE"/>
    <property type="match status" value="1"/>
</dbReference>
<evidence type="ECO:0000313" key="4">
    <source>
        <dbReference type="EMBL" id="TQM00782.1"/>
    </source>
</evidence>
<dbReference type="SUPFAM" id="SSF48452">
    <property type="entry name" value="TPR-like"/>
    <property type="match status" value="1"/>
</dbReference>
<dbReference type="GO" id="GO:0005524">
    <property type="term" value="F:ATP binding"/>
    <property type="evidence" value="ECO:0007669"/>
    <property type="project" value="UniProtKB-KW"/>
</dbReference>
<dbReference type="GO" id="GO:0005737">
    <property type="term" value="C:cytoplasm"/>
    <property type="evidence" value="ECO:0007669"/>
    <property type="project" value="TreeGrafter"/>
</dbReference>
<name>A0A543CUJ2_9ACTN</name>